<dbReference type="SUPFAM" id="SSF50985">
    <property type="entry name" value="RCC1/BLIP-II"/>
    <property type="match status" value="1"/>
</dbReference>
<feature type="transmembrane region" description="Helical" evidence="15">
    <location>
        <begin position="275"/>
        <end position="295"/>
    </location>
</feature>
<dbReference type="PANTHER" id="PTHR46146">
    <property type="entry name" value="SERINE/THREONINE-PROTEIN KINASE-LIKE PROTEIN CCR4"/>
    <property type="match status" value="1"/>
</dbReference>
<evidence type="ECO:0000259" key="16">
    <source>
        <dbReference type="PROSITE" id="PS50011"/>
    </source>
</evidence>
<evidence type="ECO:0000313" key="18">
    <source>
        <dbReference type="Proteomes" id="UP001187471"/>
    </source>
</evidence>
<gene>
    <name evidence="17" type="ORF">RJ640_009525</name>
</gene>
<dbReference type="SMART" id="SM00220">
    <property type="entry name" value="S_TKc"/>
    <property type="match status" value="1"/>
</dbReference>
<evidence type="ECO:0000256" key="5">
    <source>
        <dbReference type="ARBA" id="ARBA00022692"/>
    </source>
</evidence>
<proteinExistence type="predicted"/>
<sequence>MVCWRFSSNGTDMSYKRIYLGPPALKELDAGNSHVCGLADGTNKLECWQWPDLHLNGTKFVSSVAVGDGFVCGLLELGQIRCLGSYGNVIDHVPRGDYSLVASGSRHACATSSLNGSLECWGDMVGEKPAGEFKALALGETRSCAMRPNGTVTCWGEDGFALPGNIRDAFFVAIEGKGNVFCGVLASDLSLNCWGNEILDSNSNSSVMKNVMPGSCRSECPCGALPNYGTFCDQGLMICEPCKSPPLVIYSPSIPSQPPTSPPSRRTRWNKKMTAFLVVGCVGSLSFLIACGFLFSRYCKVRGYRVHDSGPLDDPLPPPRQGGPSQTSQVEQAIPTLEKRLSQLASLGNGGHLEEFSLQVLLRATSNFSEERKIGSGSFGSVYHGTLDDGREVAIKRAEVSSSSSYAGGTKRQEDQGHAFVNELEFLSRLNHKNLVGLLGYCEDFNELVLVYEYMNNGSLHDHLHKLQSSPLMSWAARIQVALDSARGIEYLHVYAVPPVIHRDVKSSNILLDANWTAKVSDFGLSLLGPPDDASHLSLLAAGTVGYMDPEYYRLQILTTKSDVYSFGVVLLELLSGYRAIHRNEDGVPRNVVDFVVPYIVQDEIHRVLDSNMPPPTPFEIEAVAYVGYLATDCVTLEGKDRPTMSEIVNSLEKALAACLATPTFSRSSTRSSS</sequence>
<dbReference type="InterPro" id="IPR001245">
    <property type="entry name" value="Ser-Thr/Tyr_kinase_cat_dom"/>
</dbReference>
<dbReference type="GO" id="GO:0005886">
    <property type="term" value="C:plasma membrane"/>
    <property type="evidence" value="ECO:0007669"/>
    <property type="project" value="UniProtKB-SubCell"/>
</dbReference>
<comment type="subcellular location">
    <subcellularLocation>
        <location evidence="1">Cell membrane</location>
        <topology evidence="1">Single-pass membrane protein</topology>
    </subcellularLocation>
</comment>
<evidence type="ECO:0000256" key="2">
    <source>
        <dbReference type="ARBA" id="ARBA00022475"/>
    </source>
</evidence>
<keyword evidence="3" id="KW-0723">Serine/threonine-protein kinase</keyword>
<dbReference type="SUPFAM" id="SSF56112">
    <property type="entry name" value="Protein kinase-like (PK-like)"/>
    <property type="match status" value="1"/>
</dbReference>
<feature type="domain" description="Protein kinase" evidence="16">
    <location>
        <begin position="368"/>
        <end position="656"/>
    </location>
</feature>
<evidence type="ECO:0000256" key="12">
    <source>
        <dbReference type="ARBA" id="ARBA00023157"/>
    </source>
</evidence>
<dbReference type="Pfam" id="PF07714">
    <property type="entry name" value="PK_Tyr_Ser-Thr"/>
    <property type="match status" value="1"/>
</dbReference>
<evidence type="ECO:0000256" key="13">
    <source>
        <dbReference type="PROSITE-ProRule" id="PRU10141"/>
    </source>
</evidence>
<dbReference type="InterPro" id="IPR000719">
    <property type="entry name" value="Prot_kinase_dom"/>
</dbReference>
<dbReference type="GO" id="GO:0042803">
    <property type="term" value="F:protein homodimerization activity"/>
    <property type="evidence" value="ECO:0007669"/>
    <property type="project" value="UniProtKB-ARBA"/>
</dbReference>
<keyword evidence="6" id="KW-0732">Signal</keyword>
<keyword evidence="5 15" id="KW-0812">Transmembrane</keyword>
<evidence type="ECO:0000256" key="7">
    <source>
        <dbReference type="ARBA" id="ARBA00022741"/>
    </source>
</evidence>
<dbReference type="PROSITE" id="PS00108">
    <property type="entry name" value="PROTEIN_KINASE_ST"/>
    <property type="match status" value="1"/>
</dbReference>
<dbReference type="AlphaFoldDB" id="A0AA88UA35"/>
<dbReference type="GO" id="GO:0051707">
    <property type="term" value="P:response to other organism"/>
    <property type="evidence" value="ECO:0007669"/>
    <property type="project" value="UniProtKB-ARBA"/>
</dbReference>
<dbReference type="Gene3D" id="2.130.10.30">
    <property type="entry name" value="Regulator of chromosome condensation 1/beta-lactamase-inhibitor protein II"/>
    <property type="match status" value="1"/>
</dbReference>
<organism evidence="17 18">
    <name type="scientific">Escallonia rubra</name>
    <dbReference type="NCBI Taxonomy" id="112253"/>
    <lineage>
        <taxon>Eukaryota</taxon>
        <taxon>Viridiplantae</taxon>
        <taxon>Streptophyta</taxon>
        <taxon>Embryophyta</taxon>
        <taxon>Tracheophyta</taxon>
        <taxon>Spermatophyta</taxon>
        <taxon>Magnoliopsida</taxon>
        <taxon>eudicotyledons</taxon>
        <taxon>Gunneridae</taxon>
        <taxon>Pentapetalae</taxon>
        <taxon>asterids</taxon>
        <taxon>campanulids</taxon>
        <taxon>Escalloniales</taxon>
        <taxon>Escalloniaceae</taxon>
        <taxon>Escallonia</taxon>
    </lineage>
</organism>
<dbReference type="PANTHER" id="PTHR46146:SF4">
    <property type="entry name" value="SERINE_THREONINE-PROTEIN KINASE-LIKE PROTEIN CCR4"/>
    <property type="match status" value="1"/>
</dbReference>
<dbReference type="InterPro" id="IPR009091">
    <property type="entry name" value="RCC1/BLIP-II"/>
</dbReference>
<evidence type="ECO:0000256" key="14">
    <source>
        <dbReference type="SAM" id="MobiDB-lite"/>
    </source>
</evidence>
<evidence type="ECO:0000256" key="9">
    <source>
        <dbReference type="ARBA" id="ARBA00022840"/>
    </source>
</evidence>
<keyword evidence="2" id="KW-1003">Cell membrane</keyword>
<dbReference type="FunFam" id="3.30.200.20:FF:000039">
    <property type="entry name" value="receptor-like protein kinase FERONIA"/>
    <property type="match status" value="1"/>
</dbReference>
<evidence type="ECO:0000256" key="11">
    <source>
        <dbReference type="ARBA" id="ARBA00023136"/>
    </source>
</evidence>
<dbReference type="FunFam" id="1.10.510.10:FF:000468">
    <property type="entry name" value="PTI1-like tyrosine-protein kinase 3"/>
    <property type="match status" value="1"/>
</dbReference>
<dbReference type="InterPro" id="IPR011009">
    <property type="entry name" value="Kinase-like_dom_sf"/>
</dbReference>
<dbReference type="GO" id="GO:0005524">
    <property type="term" value="F:ATP binding"/>
    <property type="evidence" value="ECO:0007669"/>
    <property type="project" value="UniProtKB-UniRule"/>
</dbReference>
<dbReference type="Gene3D" id="1.10.510.10">
    <property type="entry name" value="Transferase(Phosphotransferase) domain 1"/>
    <property type="match status" value="1"/>
</dbReference>
<dbReference type="Gene3D" id="3.30.200.20">
    <property type="entry name" value="Phosphorylase Kinase, domain 1"/>
    <property type="match status" value="1"/>
</dbReference>
<dbReference type="GO" id="GO:0004674">
    <property type="term" value="F:protein serine/threonine kinase activity"/>
    <property type="evidence" value="ECO:0007669"/>
    <property type="project" value="UniProtKB-KW"/>
</dbReference>
<comment type="caution">
    <text evidence="17">The sequence shown here is derived from an EMBL/GenBank/DDBJ whole genome shotgun (WGS) entry which is preliminary data.</text>
</comment>
<keyword evidence="8" id="KW-0418">Kinase</keyword>
<reference evidence="17" key="1">
    <citation type="submission" date="2022-12" db="EMBL/GenBank/DDBJ databases">
        <title>Draft genome assemblies for two species of Escallonia (Escalloniales).</title>
        <authorList>
            <person name="Chanderbali A."/>
            <person name="Dervinis C."/>
            <person name="Anghel I."/>
            <person name="Soltis D."/>
            <person name="Soltis P."/>
            <person name="Zapata F."/>
        </authorList>
    </citation>
    <scope>NUCLEOTIDE SEQUENCE</scope>
    <source>
        <strain evidence="17">UCBG92.1500</strain>
        <tissue evidence="17">Leaf</tissue>
    </source>
</reference>
<evidence type="ECO:0000256" key="3">
    <source>
        <dbReference type="ARBA" id="ARBA00022527"/>
    </source>
</evidence>
<keyword evidence="11 15" id="KW-0472">Membrane</keyword>
<evidence type="ECO:0000256" key="8">
    <source>
        <dbReference type="ARBA" id="ARBA00022777"/>
    </source>
</evidence>
<protein>
    <recommendedName>
        <fullName evidence="16">Protein kinase domain-containing protein</fullName>
    </recommendedName>
</protein>
<keyword evidence="7 13" id="KW-0547">Nucleotide-binding</keyword>
<feature type="region of interest" description="Disordered" evidence="14">
    <location>
        <begin position="309"/>
        <end position="331"/>
    </location>
</feature>
<dbReference type="PROSITE" id="PS00107">
    <property type="entry name" value="PROTEIN_KINASE_ATP"/>
    <property type="match status" value="1"/>
</dbReference>
<evidence type="ECO:0000256" key="10">
    <source>
        <dbReference type="ARBA" id="ARBA00022989"/>
    </source>
</evidence>
<dbReference type="EMBL" id="JAVXUO010002117">
    <property type="protein sequence ID" value="KAK2976093.1"/>
    <property type="molecule type" value="Genomic_DNA"/>
</dbReference>
<evidence type="ECO:0000256" key="4">
    <source>
        <dbReference type="ARBA" id="ARBA00022679"/>
    </source>
</evidence>
<dbReference type="CDD" id="cd14066">
    <property type="entry name" value="STKc_IRAK"/>
    <property type="match status" value="1"/>
</dbReference>
<evidence type="ECO:0000256" key="6">
    <source>
        <dbReference type="ARBA" id="ARBA00022729"/>
    </source>
</evidence>
<name>A0AA88UA35_9ASTE</name>
<accession>A0AA88UA35</accession>
<evidence type="ECO:0000256" key="15">
    <source>
        <dbReference type="SAM" id="Phobius"/>
    </source>
</evidence>
<keyword evidence="10 15" id="KW-1133">Transmembrane helix</keyword>
<keyword evidence="4" id="KW-0808">Transferase</keyword>
<dbReference type="InterPro" id="IPR008271">
    <property type="entry name" value="Ser/Thr_kinase_AS"/>
</dbReference>
<dbReference type="PROSITE" id="PS50011">
    <property type="entry name" value="PROTEIN_KINASE_DOM"/>
    <property type="match status" value="1"/>
</dbReference>
<feature type="binding site" evidence="13">
    <location>
        <position position="396"/>
    </location>
    <ligand>
        <name>ATP</name>
        <dbReference type="ChEBI" id="CHEBI:30616"/>
    </ligand>
</feature>
<evidence type="ECO:0000256" key="1">
    <source>
        <dbReference type="ARBA" id="ARBA00004162"/>
    </source>
</evidence>
<dbReference type="Proteomes" id="UP001187471">
    <property type="component" value="Unassembled WGS sequence"/>
</dbReference>
<evidence type="ECO:0000313" key="17">
    <source>
        <dbReference type="EMBL" id="KAK2976093.1"/>
    </source>
</evidence>
<keyword evidence="9 13" id="KW-0067">ATP-binding</keyword>
<keyword evidence="12" id="KW-1015">Disulfide bond</keyword>
<keyword evidence="18" id="KW-1185">Reference proteome</keyword>
<dbReference type="InterPro" id="IPR017441">
    <property type="entry name" value="Protein_kinase_ATP_BS"/>
</dbReference>